<dbReference type="PRINTS" id="PR01041">
    <property type="entry name" value="TRNASYNTHMET"/>
</dbReference>
<evidence type="ECO:0000256" key="5">
    <source>
        <dbReference type="ARBA" id="ARBA00023146"/>
    </source>
</evidence>
<evidence type="ECO:0000256" key="6">
    <source>
        <dbReference type="ARBA" id="ARBA00047364"/>
    </source>
</evidence>
<dbReference type="Gene3D" id="3.40.50.620">
    <property type="entry name" value="HUPs"/>
    <property type="match status" value="1"/>
</dbReference>
<dbReference type="InterPro" id="IPR023458">
    <property type="entry name" value="Met-tRNA_ligase_1"/>
</dbReference>
<organism evidence="8">
    <name type="scientific">mine drainage metagenome</name>
    <dbReference type="NCBI Taxonomy" id="410659"/>
    <lineage>
        <taxon>unclassified sequences</taxon>
        <taxon>metagenomes</taxon>
        <taxon>ecological metagenomes</taxon>
    </lineage>
</organism>
<gene>
    <name evidence="8" type="ORF">B1B_12162</name>
</gene>
<reference evidence="8" key="1">
    <citation type="submission" date="2013-08" db="EMBL/GenBank/DDBJ databases">
        <authorList>
            <person name="Mendez C."/>
            <person name="Richter M."/>
            <person name="Ferrer M."/>
            <person name="Sanchez J."/>
        </authorList>
    </citation>
    <scope>NUCLEOTIDE SEQUENCE</scope>
</reference>
<evidence type="ECO:0000259" key="7">
    <source>
        <dbReference type="Pfam" id="PF09334"/>
    </source>
</evidence>
<evidence type="ECO:0000313" key="8">
    <source>
        <dbReference type="EMBL" id="EQD47794.1"/>
    </source>
</evidence>
<feature type="non-terminal residue" evidence="8">
    <location>
        <position position="257"/>
    </location>
</feature>
<reference evidence="8" key="2">
    <citation type="journal article" date="2014" name="ISME J.">
        <title>Microbial stratification in low pH oxic and suboxic macroscopic growths along an acid mine drainage.</title>
        <authorList>
            <person name="Mendez-Garcia C."/>
            <person name="Mesa V."/>
            <person name="Sprenger R.R."/>
            <person name="Richter M."/>
            <person name="Diez M.S."/>
            <person name="Solano J."/>
            <person name="Bargiela R."/>
            <person name="Golyshina O.V."/>
            <person name="Manteca A."/>
            <person name="Ramos J.L."/>
            <person name="Gallego J.R."/>
            <person name="Llorente I."/>
            <person name="Martins Dos Santos V.A."/>
            <person name="Jensen O.N."/>
            <person name="Pelaez A.I."/>
            <person name="Sanchez J."/>
            <person name="Ferrer M."/>
        </authorList>
    </citation>
    <scope>NUCLEOTIDE SEQUENCE</scope>
</reference>
<accession>T1B4Q7</accession>
<dbReference type="InterPro" id="IPR033911">
    <property type="entry name" value="MetRS_core"/>
</dbReference>
<dbReference type="InterPro" id="IPR029038">
    <property type="entry name" value="MetRS_Zn"/>
</dbReference>
<dbReference type="InterPro" id="IPR015413">
    <property type="entry name" value="Methionyl/Leucyl_tRNA_Synth"/>
</dbReference>
<proteinExistence type="predicted"/>
<protein>
    <submittedName>
        <fullName evidence="8">Methionyl-tRNA synthetase 2</fullName>
    </submittedName>
</protein>
<dbReference type="PANTHER" id="PTHR45765:SF1">
    <property type="entry name" value="METHIONINE--TRNA LIGASE, CYTOPLASMIC"/>
    <property type="match status" value="1"/>
</dbReference>
<keyword evidence="5 8" id="KW-0030">Aminoacyl-tRNA synthetase</keyword>
<comment type="catalytic activity">
    <reaction evidence="6">
        <text>tRNA(Met) + L-methionine + ATP = L-methionyl-tRNA(Met) + AMP + diphosphate</text>
        <dbReference type="Rhea" id="RHEA:13481"/>
        <dbReference type="Rhea" id="RHEA-COMP:9667"/>
        <dbReference type="Rhea" id="RHEA-COMP:9698"/>
        <dbReference type="ChEBI" id="CHEBI:30616"/>
        <dbReference type="ChEBI" id="CHEBI:33019"/>
        <dbReference type="ChEBI" id="CHEBI:57844"/>
        <dbReference type="ChEBI" id="CHEBI:78442"/>
        <dbReference type="ChEBI" id="CHEBI:78530"/>
        <dbReference type="ChEBI" id="CHEBI:456215"/>
        <dbReference type="EC" id="6.1.1.10"/>
    </reaction>
</comment>
<dbReference type="Gene3D" id="2.20.28.20">
    <property type="entry name" value="Methionyl-tRNA synthetase, Zn-domain"/>
    <property type="match status" value="1"/>
</dbReference>
<dbReference type="SUPFAM" id="SSF52374">
    <property type="entry name" value="Nucleotidylyl transferase"/>
    <property type="match status" value="1"/>
</dbReference>
<dbReference type="PANTHER" id="PTHR45765">
    <property type="entry name" value="METHIONINE--TRNA LIGASE"/>
    <property type="match status" value="1"/>
</dbReference>
<dbReference type="GO" id="GO:0004825">
    <property type="term" value="F:methionine-tRNA ligase activity"/>
    <property type="evidence" value="ECO:0007669"/>
    <property type="project" value="UniProtKB-EC"/>
</dbReference>
<dbReference type="GO" id="GO:0005524">
    <property type="term" value="F:ATP binding"/>
    <property type="evidence" value="ECO:0007669"/>
    <property type="project" value="UniProtKB-KW"/>
</dbReference>
<keyword evidence="2" id="KW-0547">Nucleotide-binding</keyword>
<sequence>MSRIFVGVAWPYANGPVHIGQLAGAYVPADIFARYHRLRGDEVLFVSGSDMHGTPILLTAEREGTTAEAIAERNHRIHLSTFQRLGISFDLYTHTRTEVHARTVDELFLRLLERGYLQRQTQESPYCPKEERFLPDRYLSGTCPFCGSPSARGDECDRCGRPLDPRSLTAPRCRICGSVAEFRPSEHFYLRLDKVQSELEEWIARQTHWRPGTRRVAENFLAEGLHPTPITRDIDWGIPLPLDGYDGKRFTSGSRRS</sequence>
<keyword evidence="3" id="KW-0067">ATP-binding</keyword>
<dbReference type="AlphaFoldDB" id="T1B4Q7"/>
<dbReference type="GO" id="GO:0006431">
    <property type="term" value="P:methionyl-tRNA aminoacylation"/>
    <property type="evidence" value="ECO:0007669"/>
    <property type="project" value="InterPro"/>
</dbReference>
<comment type="caution">
    <text evidence="8">The sequence shown here is derived from an EMBL/GenBank/DDBJ whole genome shotgun (WGS) entry which is preliminary data.</text>
</comment>
<dbReference type="SUPFAM" id="SSF57770">
    <property type="entry name" value="Methionyl-tRNA synthetase (MetRS), Zn-domain"/>
    <property type="match status" value="1"/>
</dbReference>
<name>T1B4Q7_9ZZZZ</name>
<dbReference type="GO" id="GO:0005829">
    <property type="term" value="C:cytosol"/>
    <property type="evidence" value="ECO:0007669"/>
    <property type="project" value="TreeGrafter"/>
</dbReference>
<dbReference type="InterPro" id="IPR014729">
    <property type="entry name" value="Rossmann-like_a/b/a_fold"/>
</dbReference>
<keyword evidence="4" id="KW-0648">Protein biosynthesis</keyword>
<dbReference type="EMBL" id="AUZY01007954">
    <property type="protein sequence ID" value="EQD47794.1"/>
    <property type="molecule type" value="Genomic_DNA"/>
</dbReference>
<evidence type="ECO:0000256" key="3">
    <source>
        <dbReference type="ARBA" id="ARBA00022840"/>
    </source>
</evidence>
<feature type="domain" description="Methionyl/Leucyl tRNA synthetase" evidence="7">
    <location>
        <begin position="5"/>
        <end position="249"/>
    </location>
</feature>
<evidence type="ECO:0000256" key="4">
    <source>
        <dbReference type="ARBA" id="ARBA00022917"/>
    </source>
</evidence>
<evidence type="ECO:0000256" key="1">
    <source>
        <dbReference type="ARBA" id="ARBA00022598"/>
    </source>
</evidence>
<evidence type="ECO:0000256" key="2">
    <source>
        <dbReference type="ARBA" id="ARBA00022741"/>
    </source>
</evidence>
<dbReference type="Pfam" id="PF09334">
    <property type="entry name" value="tRNA-synt_1g"/>
    <property type="match status" value="1"/>
</dbReference>
<keyword evidence="1" id="KW-0436">Ligase</keyword>